<organism evidence="3">
    <name type="scientific">Schizophyllum commune (strain H4-8 / FGSC 9210)</name>
    <name type="common">Split gill fungus</name>
    <dbReference type="NCBI Taxonomy" id="578458"/>
    <lineage>
        <taxon>Eukaryota</taxon>
        <taxon>Fungi</taxon>
        <taxon>Dikarya</taxon>
        <taxon>Basidiomycota</taxon>
        <taxon>Agaricomycotina</taxon>
        <taxon>Agaricomycetes</taxon>
        <taxon>Agaricomycetidae</taxon>
        <taxon>Agaricales</taxon>
        <taxon>Schizophyllaceae</taxon>
        <taxon>Schizophyllum</taxon>
    </lineage>
</organism>
<keyword evidence="3" id="KW-1185">Reference proteome</keyword>
<feature type="compositionally biased region" description="Low complexity" evidence="1">
    <location>
        <begin position="12"/>
        <end position="23"/>
    </location>
</feature>
<dbReference type="Proteomes" id="UP000007431">
    <property type="component" value="Unassembled WGS sequence"/>
</dbReference>
<dbReference type="GeneID" id="9586401"/>
<feature type="region of interest" description="Disordered" evidence="1">
    <location>
        <begin position="541"/>
        <end position="564"/>
    </location>
</feature>
<evidence type="ECO:0000313" key="2">
    <source>
        <dbReference type="EMBL" id="EFI99521.1"/>
    </source>
</evidence>
<evidence type="ECO:0008006" key="4">
    <source>
        <dbReference type="Google" id="ProtNLM"/>
    </source>
</evidence>
<accession>D8PZX8</accession>
<dbReference type="PANTHER" id="PTHR38926:SF5">
    <property type="entry name" value="F-BOX AND LEUCINE-RICH REPEAT PROTEIN 6"/>
    <property type="match status" value="1"/>
</dbReference>
<dbReference type="PANTHER" id="PTHR38926">
    <property type="entry name" value="F-BOX DOMAIN CONTAINING PROTEIN, EXPRESSED"/>
    <property type="match status" value="1"/>
</dbReference>
<protein>
    <recommendedName>
        <fullName evidence="4">F-box domain-containing protein</fullName>
    </recommendedName>
</protein>
<sequence length="1040" mass="115201">MGVYGYQQYTNAPRPLSSNAPLPSSHPPHPVHVPSQHFNLYPPSLPYGMQQTGGTTQSRLTHPYPSVASQLPFAPATEFPRAPLAFRIWEMPSLASVPPRAPGDGPYTPLINRLPPELLSQIFVEALPSQLFQAKCTRRCVPVVLSHVCEYWREVAIDTAALWQWISLTECRNKYVHRTRKLARRSVQRAKGTGLSVYFRDVEATSLDNDHFRVVALGLGVSTTPAPDRCHCALDLIMAHISEIRVLELFIGQASAQRLSAIPPNAATSLRNLRVNFVQGGDMVQSLSGLTSTSPQLRLLSWTSCFGVCAVPLPARVTYSQLVRVHLEESPMSSDAFLDMLSIGQSLQDVRACLTRSHGNASTTLARGHVVQRSVEKLFLTGDEAVDGVFNALRLPGLQDLSLNSRSDNSAEWPCVRPQSIRSFIAGTSGLRDFSLKVKGALDEVAVINILALPHAATLRRIHLTLPIFTDKFFLAMHPDHSPIPLLPHLYVMSVGKCVTTDGYYTPGAWNAAREADGNQGYITAPMPSLSTNTPLLPRPLHPGYAPLQQSKSPAAPRPPVPSVPQLNRGPMSIRIWEMPSLASIPPRAPRYGPYTPPINRLPPELLSQIFVEALPSQLFEATCSRRSVPLVLSHVCGYWREVALDTTALWQWISLTECSSRRAHHTRKLARRFVQRTKGAEVSIYFMDAEAASVQADHFKYMAMRYPVEPIPAHERCPCALDFITVLIPRVRELDLFIGHASTQRLSLLPPSSARALRNIRVDFVQGGSQVQSLCTLLSTTPKLRQFSWRNHFGICTVPAPAHVAWAQLVRAEFEKSPMTFDAFFDMLSVGQSLETVCVRLTREETSSSRFNGILVQHAVTELLLYSDGALDEIFNAIRLPSLREFTLDSGSNDSTEWPCVDTRSLRHFISGTSALQKLQFSPCGTIDEDALIVLLSLAPASTITDLSVELSLVSDRFISAMHCGQGGPLLPLLSRLSLDDCATTDGVISRMLWSRFQNQSPLVYVQIGFMRTERGRHPMDEQEFRRLTAMGLVAEGFY</sequence>
<name>D8PZX8_SCHCM</name>
<proteinExistence type="predicted"/>
<dbReference type="RefSeq" id="XP_003034424.1">
    <property type="nucleotide sequence ID" value="XM_003034378.1"/>
</dbReference>
<dbReference type="HOGENOM" id="CLU_280478_0_0_1"/>
<dbReference type="EMBL" id="GL377304">
    <property type="protein sequence ID" value="EFI99521.1"/>
    <property type="molecule type" value="Genomic_DNA"/>
</dbReference>
<gene>
    <name evidence="2" type="ORF">SCHCODRAFT_106885</name>
</gene>
<evidence type="ECO:0000313" key="3">
    <source>
        <dbReference type="Proteomes" id="UP000007431"/>
    </source>
</evidence>
<dbReference type="AlphaFoldDB" id="D8PZX8"/>
<feature type="region of interest" description="Disordered" evidence="1">
    <location>
        <begin position="10"/>
        <end position="35"/>
    </location>
</feature>
<feature type="non-terminal residue" evidence="2">
    <location>
        <position position="1040"/>
    </location>
</feature>
<dbReference type="OrthoDB" id="2269034at2759"/>
<dbReference type="KEGG" id="scm:SCHCO_02569259"/>
<reference evidence="2 3" key="1">
    <citation type="journal article" date="2010" name="Nat. Biotechnol.">
        <title>Genome sequence of the model mushroom Schizophyllum commune.</title>
        <authorList>
            <person name="Ohm R.A."/>
            <person name="de Jong J.F."/>
            <person name="Lugones L.G."/>
            <person name="Aerts A."/>
            <person name="Kothe E."/>
            <person name="Stajich J.E."/>
            <person name="de Vries R.P."/>
            <person name="Record E."/>
            <person name="Levasseur A."/>
            <person name="Baker S.E."/>
            <person name="Bartholomew K.A."/>
            <person name="Coutinho P.M."/>
            <person name="Erdmann S."/>
            <person name="Fowler T.J."/>
            <person name="Gathman A.C."/>
            <person name="Lombard V."/>
            <person name="Henrissat B."/>
            <person name="Knabe N."/>
            <person name="Kuees U."/>
            <person name="Lilly W.W."/>
            <person name="Lindquist E."/>
            <person name="Lucas S."/>
            <person name="Magnuson J.K."/>
            <person name="Piumi F."/>
            <person name="Raudaskoski M."/>
            <person name="Salamov A."/>
            <person name="Schmutz J."/>
            <person name="Schwarze F.W.M.R."/>
            <person name="vanKuyk P.A."/>
            <person name="Horton J.S."/>
            <person name="Grigoriev I.V."/>
            <person name="Woesten H.A.B."/>
        </authorList>
    </citation>
    <scope>NUCLEOTIDE SEQUENCE [LARGE SCALE GENOMIC DNA]</scope>
    <source>
        <strain evidence="3">H4-8 / FGSC 9210</strain>
    </source>
</reference>
<dbReference type="Gene3D" id="3.80.10.10">
    <property type="entry name" value="Ribonuclease Inhibitor"/>
    <property type="match status" value="1"/>
</dbReference>
<dbReference type="VEuPathDB" id="FungiDB:SCHCODRAFT_02569259"/>
<dbReference type="InterPro" id="IPR032675">
    <property type="entry name" value="LRR_dom_sf"/>
</dbReference>
<evidence type="ECO:0000256" key="1">
    <source>
        <dbReference type="SAM" id="MobiDB-lite"/>
    </source>
</evidence>
<dbReference type="InParanoid" id="D8PZX8"/>